<evidence type="ECO:0000256" key="3">
    <source>
        <dbReference type="ARBA" id="ARBA00023015"/>
    </source>
</evidence>
<accession>A0ABW8AGR2</accession>
<dbReference type="SUPFAM" id="SSF100950">
    <property type="entry name" value="NagB/RpiA/CoA transferase-like"/>
    <property type="match status" value="1"/>
</dbReference>
<dbReference type="EMBL" id="JBITLV010000001">
    <property type="protein sequence ID" value="MFI7585539.1"/>
    <property type="molecule type" value="Genomic_DNA"/>
</dbReference>
<sequence length="269" mass="28107">MTEKGDDRVVRPMFAEQRRQFMLRRLAATGRVEASQLAEELGVSGESIRKDLGELEDRGLLRRVHGGAIPVHELTVEPTVQQRGITREKEAIARAALAHLPAGGSLLIDAGSTTAEFAALLAASVPGDRELTVVTNALPIALTLGGLPGAEVHNVGGTVRRQTLAAVGQQALDALAEVNVETAFLGTNAISFSRGLTTPDPAEAAVKAAMLAAAQTRIVLADHTKFGRTARARHATLADIDLLITDSGVSTADLKALEAAGVAVEVARP</sequence>
<evidence type="ECO:0000256" key="4">
    <source>
        <dbReference type="ARBA" id="ARBA00023163"/>
    </source>
</evidence>
<dbReference type="SMART" id="SM01134">
    <property type="entry name" value="DeoRC"/>
    <property type="match status" value="1"/>
</dbReference>
<dbReference type="InterPro" id="IPR001034">
    <property type="entry name" value="DeoR_HTH"/>
</dbReference>
<proteinExistence type="predicted"/>
<evidence type="ECO:0000256" key="1">
    <source>
        <dbReference type="ARBA" id="ARBA00021390"/>
    </source>
</evidence>
<evidence type="ECO:0000313" key="7">
    <source>
        <dbReference type="EMBL" id="MFI7585539.1"/>
    </source>
</evidence>
<dbReference type="Gene3D" id="1.10.10.10">
    <property type="entry name" value="Winged helix-like DNA-binding domain superfamily/Winged helix DNA-binding domain"/>
    <property type="match status" value="1"/>
</dbReference>
<organism evidence="7 8">
    <name type="scientific">Spongisporangium articulatum</name>
    <dbReference type="NCBI Taxonomy" id="3362603"/>
    <lineage>
        <taxon>Bacteria</taxon>
        <taxon>Bacillati</taxon>
        <taxon>Actinomycetota</taxon>
        <taxon>Actinomycetes</taxon>
        <taxon>Kineosporiales</taxon>
        <taxon>Kineosporiaceae</taxon>
        <taxon>Spongisporangium</taxon>
    </lineage>
</organism>
<comment type="function">
    <text evidence="5">Repressor of the lactose catabolism operon. Galactose-6-phosphate is the inducer.</text>
</comment>
<dbReference type="SUPFAM" id="SSF46785">
    <property type="entry name" value="Winged helix' DNA-binding domain"/>
    <property type="match status" value="1"/>
</dbReference>
<dbReference type="InterPro" id="IPR036388">
    <property type="entry name" value="WH-like_DNA-bd_sf"/>
</dbReference>
<protein>
    <recommendedName>
        <fullName evidence="1">Lactose phosphotransferase system repressor</fullName>
    </recommendedName>
</protein>
<reference evidence="7 8" key="1">
    <citation type="submission" date="2024-10" db="EMBL/GenBank/DDBJ databases">
        <title>The Natural Products Discovery Center: Release of the First 8490 Sequenced Strains for Exploring Actinobacteria Biosynthetic Diversity.</title>
        <authorList>
            <person name="Kalkreuter E."/>
            <person name="Kautsar S.A."/>
            <person name="Yang D."/>
            <person name="Bader C.D."/>
            <person name="Teijaro C.N."/>
            <person name="Fluegel L."/>
            <person name="Davis C.M."/>
            <person name="Simpson J.R."/>
            <person name="Lauterbach L."/>
            <person name="Steele A.D."/>
            <person name="Gui C."/>
            <person name="Meng S."/>
            <person name="Li G."/>
            <person name="Viehrig K."/>
            <person name="Ye F."/>
            <person name="Su P."/>
            <person name="Kiefer A.F."/>
            <person name="Nichols A."/>
            <person name="Cepeda A.J."/>
            <person name="Yan W."/>
            <person name="Fan B."/>
            <person name="Jiang Y."/>
            <person name="Adhikari A."/>
            <person name="Zheng C.-J."/>
            <person name="Schuster L."/>
            <person name="Cowan T.M."/>
            <person name="Smanski M.J."/>
            <person name="Chevrette M.G."/>
            <person name="De Carvalho L.P.S."/>
            <person name="Shen B."/>
        </authorList>
    </citation>
    <scope>NUCLEOTIDE SEQUENCE [LARGE SCALE GENOMIC DNA]</scope>
    <source>
        <strain evidence="7 8">NPDC049639</strain>
    </source>
</reference>
<dbReference type="Gene3D" id="3.40.50.1360">
    <property type="match status" value="1"/>
</dbReference>
<dbReference type="PRINTS" id="PR00037">
    <property type="entry name" value="HTHLACR"/>
</dbReference>
<dbReference type="RefSeq" id="WP_398273587.1">
    <property type="nucleotide sequence ID" value="NZ_JBITLV010000001.1"/>
</dbReference>
<dbReference type="PANTHER" id="PTHR30363">
    <property type="entry name" value="HTH-TYPE TRANSCRIPTIONAL REGULATOR SRLR-RELATED"/>
    <property type="match status" value="1"/>
</dbReference>
<dbReference type="InterPro" id="IPR014036">
    <property type="entry name" value="DeoR-like_C"/>
</dbReference>
<gene>
    <name evidence="7" type="ORF">ACIB24_00525</name>
</gene>
<dbReference type="Pfam" id="PF00455">
    <property type="entry name" value="DeoRC"/>
    <property type="match status" value="1"/>
</dbReference>
<dbReference type="Pfam" id="PF08220">
    <property type="entry name" value="HTH_DeoR"/>
    <property type="match status" value="1"/>
</dbReference>
<dbReference type="Proteomes" id="UP001612915">
    <property type="component" value="Unassembled WGS sequence"/>
</dbReference>
<keyword evidence="3" id="KW-0805">Transcription regulation</keyword>
<dbReference type="GO" id="GO:0003677">
    <property type="term" value="F:DNA binding"/>
    <property type="evidence" value="ECO:0007669"/>
    <property type="project" value="UniProtKB-KW"/>
</dbReference>
<name>A0ABW8AGR2_9ACTN</name>
<dbReference type="InterPro" id="IPR036390">
    <property type="entry name" value="WH_DNA-bd_sf"/>
</dbReference>
<keyword evidence="8" id="KW-1185">Reference proteome</keyword>
<evidence type="ECO:0000259" key="6">
    <source>
        <dbReference type="PROSITE" id="PS51000"/>
    </source>
</evidence>
<dbReference type="InterPro" id="IPR037171">
    <property type="entry name" value="NagB/RpiA_transferase-like"/>
</dbReference>
<dbReference type="InterPro" id="IPR050313">
    <property type="entry name" value="Carb_Metab_HTH_regulators"/>
</dbReference>
<evidence type="ECO:0000313" key="8">
    <source>
        <dbReference type="Proteomes" id="UP001612915"/>
    </source>
</evidence>
<dbReference type="PROSITE" id="PS51000">
    <property type="entry name" value="HTH_DEOR_2"/>
    <property type="match status" value="1"/>
</dbReference>
<dbReference type="SMART" id="SM00420">
    <property type="entry name" value="HTH_DEOR"/>
    <property type="match status" value="1"/>
</dbReference>
<comment type="caution">
    <text evidence="7">The sequence shown here is derived from an EMBL/GenBank/DDBJ whole genome shotgun (WGS) entry which is preliminary data.</text>
</comment>
<evidence type="ECO:0000256" key="2">
    <source>
        <dbReference type="ARBA" id="ARBA00022491"/>
    </source>
</evidence>
<feature type="domain" description="HTH deoR-type" evidence="6">
    <location>
        <begin position="15"/>
        <end position="70"/>
    </location>
</feature>
<keyword evidence="7" id="KW-0238">DNA-binding</keyword>
<keyword evidence="2" id="KW-0678">Repressor</keyword>
<keyword evidence="4" id="KW-0804">Transcription</keyword>
<evidence type="ECO:0000256" key="5">
    <source>
        <dbReference type="ARBA" id="ARBA00024937"/>
    </source>
</evidence>
<dbReference type="PANTHER" id="PTHR30363:SF4">
    <property type="entry name" value="GLYCEROL-3-PHOSPHATE REGULON REPRESSOR"/>
    <property type="match status" value="1"/>
</dbReference>